<dbReference type="Proteomes" id="UP001484239">
    <property type="component" value="Unassembled WGS sequence"/>
</dbReference>
<gene>
    <name evidence="1" type="ORF">WI372_05090</name>
</gene>
<comment type="caution">
    <text evidence="1">The sequence shown here is derived from an EMBL/GenBank/DDBJ whole genome shotgun (WGS) entry which is preliminary data.</text>
</comment>
<evidence type="ECO:0000313" key="2">
    <source>
        <dbReference type="Proteomes" id="UP001484239"/>
    </source>
</evidence>
<dbReference type="Gene3D" id="1.10.10.1150">
    <property type="entry name" value="Coenzyme PQQ synthesis protein D (PqqD)"/>
    <property type="match status" value="1"/>
</dbReference>
<evidence type="ECO:0000313" key="1">
    <source>
        <dbReference type="EMBL" id="MEK9500344.1"/>
    </source>
</evidence>
<proteinExistence type="predicted"/>
<reference evidence="1 2" key="1">
    <citation type="submission" date="2024-02" db="EMBL/GenBank/DDBJ databases">
        <title>A novel Gemmatimonadota bacterium.</title>
        <authorList>
            <person name="Du Z.-J."/>
            <person name="Ye Y.-Q."/>
        </authorList>
    </citation>
    <scope>NUCLEOTIDE SEQUENCE [LARGE SCALE GENOMIC DNA]</scope>
    <source>
        <strain evidence="1 2">DH-20</strain>
    </source>
</reference>
<dbReference type="EMBL" id="JBBHLI010000002">
    <property type="protein sequence ID" value="MEK9500344.1"/>
    <property type="molecule type" value="Genomic_DNA"/>
</dbReference>
<sequence>MHQSPGFRLNKPLVAFQEIEGEAILINFDTGCYFSANETGSALLELADSGASTATLVQGLAERCGMESTEVEAAVAAFLNDAESEGIVVPFESDGSAQGPPEAAERLAYDAPRLEKFDDLQDLLMLDPIHDVDQVGWPMQAPADTPAPTPKQG</sequence>
<dbReference type="RefSeq" id="WP_405284852.1">
    <property type="nucleotide sequence ID" value="NZ_CP144380.1"/>
</dbReference>
<accession>A0ABU9E8A9</accession>
<organism evidence="1 2">
    <name type="scientific">Gaopeijia maritima</name>
    <dbReference type="NCBI Taxonomy" id="3119007"/>
    <lineage>
        <taxon>Bacteria</taxon>
        <taxon>Pseudomonadati</taxon>
        <taxon>Gemmatimonadota</taxon>
        <taxon>Longimicrobiia</taxon>
        <taxon>Gaopeijiales</taxon>
        <taxon>Gaopeijiaceae</taxon>
        <taxon>Gaopeijia</taxon>
    </lineage>
</organism>
<dbReference type="InterPro" id="IPR041881">
    <property type="entry name" value="PqqD_sf"/>
</dbReference>
<name>A0ABU9E8A9_9BACT</name>
<dbReference type="InterPro" id="IPR008792">
    <property type="entry name" value="PQQD"/>
</dbReference>
<protein>
    <submittedName>
        <fullName evidence="1">PqqD family protein</fullName>
    </submittedName>
</protein>
<keyword evidence="2" id="KW-1185">Reference proteome</keyword>
<dbReference type="Pfam" id="PF05402">
    <property type="entry name" value="PqqD"/>
    <property type="match status" value="1"/>
</dbReference>